<name>A0A7W7WI81_9ACTN</name>
<dbReference type="EMBL" id="JACHJR010000001">
    <property type="protein sequence ID" value="MBB4947264.1"/>
    <property type="molecule type" value="Genomic_DNA"/>
</dbReference>
<feature type="compositionally biased region" description="Pro residues" evidence="1">
    <location>
        <begin position="350"/>
        <end position="364"/>
    </location>
</feature>
<keyword evidence="2" id="KW-1133">Transmembrane helix</keyword>
<dbReference type="GO" id="GO:0016740">
    <property type="term" value="F:transferase activity"/>
    <property type="evidence" value="ECO:0007669"/>
    <property type="project" value="UniProtKB-KW"/>
</dbReference>
<feature type="transmembrane region" description="Helical" evidence="2">
    <location>
        <begin position="107"/>
        <end position="125"/>
    </location>
</feature>
<feature type="transmembrane region" description="Helical" evidence="2">
    <location>
        <begin position="182"/>
        <end position="202"/>
    </location>
</feature>
<dbReference type="Proteomes" id="UP000573327">
    <property type="component" value="Unassembled WGS sequence"/>
</dbReference>
<keyword evidence="4" id="KW-1185">Reference proteome</keyword>
<feature type="transmembrane region" description="Helical" evidence="2">
    <location>
        <begin position="68"/>
        <end position="87"/>
    </location>
</feature>
<comment type="caution">
    <text evidence="3">The sequence shown here is derived from an EMBL/GenBank/DDBJ whole genome shotgun (WGS) entry which is preliminary data.</text>
</comment>
<feature type="transmembrane region" description="Helical" evidence="2">
    <location>
        <begin position="154"/>
        <end position="170"/>
    </location>
</feature>
<keyword evidence="2" id="KW-0472">Membrane</keyword>
<gene>
    <name evidence="3" type="ORF">F4556_002799</name>
</gene>
<keyword evidence="3" id="KW-0808">Transferase</keyword>
<feature type="transmembrane region" description="Helical" evidence="2">
    <location>
        <begin position="34"/>
        <end position="56"/>
    </location>
</feature>
<sequence>MERQPLFDNAKFAAVALVVCAHTWMPLLEKNRTVGVVVLTIAAFSMPVFIVLCGYFSQPRPGRPQVDGGRLIAQLAVPYLVFQLLYNLVGMALEQELQPIRLLEPRWLTWFLLSLLIWRLSVPLWTALRHPLPVAVLVAAGSGALHAYPAELALGRTIGFLPWFVLGLVLRPRHFALLHHRTARALAPLGLLTAFAAVWLAYPKLLDTAWLEYTETAAQLGVGYPVWLAVKTALGLLSLVAAASFLALLPARRLRWTSLGAASLYVYLLHGLPLKVLQASGVYHARSLHHTWTALPVYGGFALVLAVLLSLPVSVRLFGPLVQPPVGWLLIRRPVPTAVDRPEPRAGTAVPPPPGTPRPAPARR</sequence>
<dbReference type="AlphaFoldDB" id="A0A7W7WI81"/>
<dbReference type="InterPro" id="IPR052734">
    <property type="entry name" value="Nod_factor_acetyltransferase"/>
</dbReference>
<feature type="transmembrane region" description="Helical" evidence="2">
    <location>
        <begin position="297"/>
        <end position="318"/>
    </location>
</feature>
<dbReference type="PANTHER" id="PTHR37312:SF1">
    <property type="entry name" value="MEMBRANE-BOUND ACYLTRANSFERASE YKRP-RELATED"/>
    <property type="match status" value="1"/>
</dbReference>
<feature type="transmembrane region" description="Helical" evidence="2">
    <location>
        <begin position="256"/>
        <end position="277"/>
    </location>
</feature>
<dbReference type="PANTHER" id="PTHR37312">
    <property type="entry name" value="MEMBRANE-BOUND ACYLTRANSFERASE YKRP-RELATED"/>
    <property type="match status" value="1"/>
</dbReference>
<organism evidence="3 4">
    <name type="scientific">Kitasatospora gansuensis</name>
    <dbReference type="NCBI Taxonomy" id="258050"/>
    <lineage>
        <taxon>Bacteria</taxon>
        <taxon>Bacillati</taxon>
        <taxon>Actinomycetota</taxon>
        <taxon>Actinomycetes</taxon>
        <taxon>Kitasatosporales</taxon>
        <taxon>Streptomycetaceae</taxon>
        <taxon>Kitasatospora</taxon>
    </lineage>
</organism>
<evidence type="ECO:0000256" key="2">
    <source>
        <dbReference type="SAM" id="Phobius"/>
    </source>
</evidence>
<feature type="region of interest" description="Disordered" evidence="1">
    <location>
        <begin position="339"/>
        <end position="364"/>
    </location>
</feature>
<feature type="transmembrane region" description="Helical" evidence="2">
    <location>
        <begin position="222"/>
        <end position="249"/>
    </location>
</feature>
<accession>A0A7W7WI81</accession>
<dbReference type="RefSeq" id="WP_184914997.1">
    <property type="nucleotide sequence ID" value="NZ_JACHJR010000001.1"/>
</dbReference>
<protein>
    <submittedName>
        <fullName evidence="3">Fucose 4-O-acetylase-like acetyltransferase</fullName>
    </submittedName>
</protein>
<evidence type="ECO:0000256" key="1">
    <source>
        <dbReference type="SAM" id="MobiDB-lite"/>
    </source>
</evidence>
<evidence type="ECO:0000313" key="3">
    <source>
        <dbReference type="EMBL" id="MBB4947264.1"/>
    </source>
</evidence>
<evidence type="ECO:0000313" key="4">
    <source>
        <dbReference type="Proteomes" id="UP000573327"/>
    </source>
</evidence>
<reference evidence="3 4" key="1">
    <citation type="submission" date="2020-08" db="EMBL/GenBank/DDBJ databases">
        <title>Sequencing the genomes of 1000 actinobacteria strains.</title>
        <authorList>
            <person name="Klenk H.-P."/>
        </authorList>
    </citation>
    <scope>NUCLEOTIDE SEQUENCE [LARGE SCALE GENOMIC DNA]</scope>
    <source>
        <strain evidence="3 4">DSM 44786</strain>
    </source>
</reference>
<keyword evidence="2" id="KW-0812">Transmembrane</keyword>
<proteinExistence type="predicted"/>